<dbReference type="GO" id="GO:0030267">
    <property type="term" value="F:glyoxylate reductase (NADPH) activity"/>
    <property type="evidence" value="ECO:0007669"/>
    <property type="project" value="UniProtKB-EC"/>
</dbReference>
<evidence type="ECO:0000259" key="4">
    <source>
        <dbReference type="Pfam" id="PF00389"/>
    </source>
</evidence>
<dbReference type="PROSITE" id="PS00065">
    <property type="entry name" value="D_2_HYDROXYACID_DH_1"/>
    <property type="match status" value="1"/>
</dbReference>
<dbReference type="InterPro" id="IPR029752">
    <property type="entry name" value="D-isomer_DH_CS1"/>
</dbReference>
<dbReference type="RefSeq" id="WP_077849324.1">
    <property type="nucleotide sequence ID" value="NZ_LZZM01000212.1"/>
</dbReference>
<evidence type="ECO:0000313" key="7">
    <source>
        <dbReference type="Proteomes" id="UP000190890"/>
    </source>
</evidence>
<dbReference type="Pfam" id="PF00389">
    <property type="entry name" value="2-Hacid_dh"/>
    <property type="match status" value="1"/>
</dbReference>
<evidence type="ECO:0000256" key="3">
    <source>
        <dbReference type="RuleBase" id="RU003719"/>
    </source>
</evidence>
<dbReference type="FunFam" id="3.40.50.720:FF:000462">
    <property type="entry name" value="Glyoxylate reductase (NADP+)"/>
    <property type="match status" value="1"/>
</dbReference>
<keyword evidence="7" id="KW-1185">Reference proteome</keyword>
<keyword evidence="6" id="KW-0670">Pyruvate</keyword>
<reference evidence="6 7" key="1">
    <citation type="submission" date="2016-05" db="EMBL/GenBank/DDBJ databases">
        <title>Microbial solvent formation.</title>
        <authorList>
            <person name="Poehlein A."/>
            <person name="Montoya Solano J.D."/>
            <person name="Flitsch S."/>
            <person name="Krabben P."/>
            <person name="Duerre P."/>
            <person name="Daniel R."/>
        </authorList>
    </citation>
    <scope>NUCLEOTIDE SEQUENCE [LARGE SCALE GENOMIC DNA]</scope>
    <source>
        <strain evidence="6 7">DSM 2619</strain>
    </source>
</reference>
<dbReference type="OrthoDB" id="9805416at2"/>
<feature type="domain" description="D-isomer specific 2-hydroxyacid dehydrogenase catalytic" evidence="4">
    <location>
        <begin position="9"/>
        <end position="319"/>
    </location>
</feature>
<dbReference type="EC" id="1.1.1.81" evidence="6"/>
<protein>
    <submittedName>
        <fullName evidence="6">Glyoxylate/hydroxypyruvate reductase B</fullName>
        <ecNumber evidence="6">1.1.1.215</ecNumber>
        <ecNumber evidence="6">1.1.1.79</ecNumber>
        <ecNumber evidence="6">1.1.1.81</ecNumber>
    </submittedName>
</protein>
<gene>
    <name evidence="6" type="primary">ghrB</name>
    <name evidence="6" type="ORF">CLPUN_43790</name>
</gene>
<dbReference type="SUPFAM" id="SSF52283">
    <property type="entry name" value="Formate/glycerate dehydrogenase catalytic domain-like"/>
    <property type="match status" value="1"/>
</dbReference>
<keyword evidence="2 3" id="KW-0560">Oxidoreductase</keyword>
<evidence type="ECO:0000256" key="2">
    <source>
        <dbReference type="ARBA" id="ARBA00023002"/>
    </source>
</evidence>
<dbReference type="InterPro" id="IPR006140">
    <property type="entry name" value="D-isomer_DH_NAD-bd"/>
</dbReference>
<dbReference type="GO" id="GO:0016618">
    <property type="term" value="F:hydroxypyruvate reductase [NAD(P)H] activity"/>
    <property type="evidence" value="ECO:0007669"/>
    <property type="project" value="UniProtKB-EC"/>
</dbReference>
<dbReference type="EMBL" id="LZZM01000212">
    <property type="protein sequence ID" value="OOM73625.1"/>
    <property type="molecule type" value="Genomic_DNA"/>
</dbReference>
<dbReference type="InterPro" id="IPR050223">
    <property type="entry name" value="D-isomer_2-hydroxyacid_DH"/>
</dbReference>
<dbReference type="InterPro" id="IPR036291">
    <property type="entry name" value="NAD(P)-bd_dom_sf"/>
</dbReference>
<name>A0A1S8T836_9CLOT</name>
<proteinExistence type="inferred from homology"/>
<dbReference type="PANTHER" id="PTHR10996:SF283">
    <property type="entry name" value="GLYOXYLATE_HYDROXYPYRUVATE REDUCTASE B"/>
    <property type="match status" value="1"/>
</dbReference>
<dbReference type="Proteomes" id="UP000190890">
    <property type="component" value="Unassembled WGS sequence"/>
</dbReference>
<dbReference type="AlphaFoldDB" id="A0A1S8T836"/>
<dbReference type="GO" id="GO:0051287">
    <property type="term" value="F:NAD binding"/>
    <property type="evidence" value="ECO:0007669"/>
    <property type="project" value="InterPro"/>
</dbReference>
<dbReference type="GO" id="GO:0005829">
    <property type="term" value="C:cytosol"/>
    <property type="evidence" value="ECO:0007669"/>
    <property type="project" value="TreeGrafter"/>
</dbReference>
<sequence>MNRPKVYIARKIPYEVEEYIGKFCDYEKWGKNTEIPQDELFNRISDKDGVMLYGIKIDEALLDHAPKLKIVSNISAGYNNFNLEVMKRRNIMGTNTPGILNDTVADLVFGLILCSARKIVQADSYVKNCNWTHEYNLNLLGKDVHHSTLGIIGMGNIGTAVAKRAKLGFDMNVIYYNRNRKPEVEKNLGIQYCEFESLIKTSDFIVLLTPLTKDTYHLIDFKEFAMMKKSAILINASRGQIVNEEALVDALQNQKILGAGLDVYETEPIGTDNPLIKIPNVITLPHIGSGTSSTLYNMVKTAALNLVKGSYGEIPPNLVPELIK</sequence>
<organism evidence="6 7">
    <name type="scientific">Clostridium puniceum</name>
    <dbReference type="NCBI Taxonomy" id="29367"/>
    <lineage>
        <taxon>Bacteria</taxon>
        <taxon>Bacillati</taxon>
        <taxon>Bacillota</taxon>
        <taxon>Clostridia</taxon>
        <taxon>Eubacteriales</taxon>
        <taxon>Clostridiaceae</taxon>
        <taxon>Clostridium</taxon>
    </lineage>
</organism>
<feature type="domain" description="D-isomer specific 2-hydroxyacid dehydrogenase NAD-binding" evidence="5">
    <location>
        <begin position="109"/>
        <end position="288"/>
    </location>
</feature>
<comment type="similarity">
    <text evidence="1 3">Belongs to the D-isomer specific 2-hydroxyacid dehydrogenase family.</text>
</comment>
<dbReference type="GO" id="GO:0008873">
    <property type="term" value="F:gluconate 2-dehydrogenase activity"/>
    <property type="evidence" value="ECO:0007669"/>
    <property type="project" value="UniProtKB-EC"/>
</dbReference>
<dbReference type="InterPro" id="IPR029753">
    <property type="entry name" value="D-isomer_DH_CS"/>
</dbReference>
<dbReference type="STRING" id="29367.CLPUN_43790"/>
<dbReference type="CDD" id="cd05301">
    <property type="entry name" value="GDH"/>
    <property type="match status" value="1"/>
</dbReference>
<evidence type="ECO:0000259" key="5">
    <source>
        <dbReference type="Pfam" id="PF02826"/>
    </source>
</evidence>
<evidence type="ECO:0000256" key="1">
    <source>
        <dbReference type="ARBA" id="ARBA00005854"/>
    </source>
</evidence>
<comment type="caution">
    <text evidence="6">The sequence shown here is derived from an EMBL/GenBank/DDBJ whole genome shotgun (WGS) entry which is preliminary data.</text>
</comment>
<dbReference type="PANTHER" id="PTHR10996">
    <property type="entry name" value="2-HYDROXYACID DEHYDROGENASE-RELATED"/>
    <property type="match status" value="1"/>
</dbReference>
<dbReference type="SUPFAM" id="SSF51735">
    <property type="entry name" value="NAD(P)-binding Rossmann-fold domains"/>
    <property type="match status" value="1"/>
</dbReference>
<dbReference type="EC" id="1.1.1.79" evidence="6"/>
<dbReference type="EC" id="1.1.1.215" evidence="6"/>
<dbReference type="Pfam" id="PF02826">
    <property type="entry name" value="2-Hacid_dh_C"/>
    <property type="match status" value="1"/>
</dbReference>
<dbReference type="PROSITE" id="PS00671">
    <property type="entry name" value="D_2_HYDROXYACID_DH_3"/>
    <property type="match status" value="1"/>
</dbReference>
<dbReference type="Gene3D" id="3.40.50.720">
    <property type="entry name" value="NAD(P)-binding Rossmann-like Domain"/>
    <property type="match status" value="2"/>
</dbReference>
<accession>A0A1S8T836</accession>
<evidence type="ECO:0000313" key="6">
    <source>
        <dbReference type="EMBL" id="OOM73625.1"/>
    </source>
</evidence>
<dbReference type="InterPro" id="IPR006139">
    <property type="entry name" value="D-isomer_2_OHA_DH_cat_dom"/>
</dbReference>